<dbReference type="STRING" id="1754191.A0A1Y1VLD6"/>
<dbReference type="Proteomes" id="UP000193719">
    <property type="component" value="Unassembled WGS sequence"/>
</dbReference>
<dbReference type="InterPro" id="IPR038739">
    <property type="entry name" value="ARMC8/Vid28"/>
</dbReference>
<keyword evidence="4" id="KW-0677">Repeat</keyword>
<comment type="caution">
    <text evidence="8">The sequence shown here is derived from an EMBL/GenBank/DDBJ whole genome shotgun (WGS) entry which is preliminary data.</text>
</comment>
<dbReference type="GO" id="GO:0005634">
    <property type="term" value="C:nucleus"/>
    <property type="evidence" value="ECO:0007669"/>
    <property type="project" value="UniProtKB-SubCell"/>
</dbReference>
<protein>
    <submittedName>
        <fullName evidence="8">ARM repeat-containing protein</fullName>
    </submittedName>
</protein>
<dbReference type="PANTHER" id="PTHR15651">
    <property type="entry name" value="ARMADILLO REPEAT-CONTAINING PROTEIN 8"/>
    <property type="match status" value="1"/>
</dbReference>
<evidence type="ECO:0000256" key="1">
    <source>
        <dbReference type="ARBA" id="ARBA00004123"/>
    </source>
</evidence>
<keyword evidence="9" id="KW-1185">Reference proteome</keyword>
<dbReference type="SUPFAM" id="SSF48371">
    <property type="entry name" value="ARM repeat"/>
    <property type="match status" value="2"/>
</dbReference>
<name>A0A1Y1VLD6_9FUNG</name>
<proteinExistence type="predicted"/>
<dbReference type="AlphaFoldDB" id="A0A1Y1VLD6"/>
<organism evidence="8 9">
    <name type="scientific">Piromyces finnis</name>
    <dbReference type="NCBI Taxonomy" id="1754191"/>
    <lineage>
        <taxon>Eukaryota</taxon>
        <taxon>Fungi</taxon>
        <taxon>Fungi incertae sedis</taxon>
        <taxon>Chytridiomycota</taxon>
        <taxon>Chytridiomycota incertae sedis</taxon>
        <taxon>Neocallimastigomycetes</taxon>
        <taxon>Neocallimastigales</taxon>
        <taxon>Neocallimastigaceae</taxon>
        <taxon>Piromyces</taxon>
    </lineage>
</organism>
<keyword evidence="3" id="KW-0963">Cytoplasm</keyword>
<dbReference type="InterPro" id="IPR016024">
    <property type="entry name" value="ARM-type_fold"/>
</dbReference>
<dbReference type="PROSITE" id="PS50176">
    <property type="entry name" value="ARM_REPEAT"/>
    <property type="match status" value="1"/>
</dbReference>
<dbReference type="InterPro" id="IPR011989">
    <property type="entry name" value="ARM-like"/>
</dbReference>
<dbReference type="EMBL" id="MCFH01000004">
    <property type="protein sequence ID" value="ORX58578.1"/>
    <property type="molecule type" value="Genomic_DNA"/>
</dbReference>
<evidence type="ECO:0000256" key="7">
    <source>
        <dbReference type="SAM" id="MobiDB-lite"/>
    </source>
</evidence>
<evidence type="ECO:0000256" key="4">
    <source>
        <dbReference type="ARBA" id="ARBA00022737"/>
    </source>
</evidence>
<evidence type="ECO:0000256" key="5">
    <source>
        <dbReference type="ARBA" id="ARBA00023242"/>
    </source>
</evidence>
<dbReference type="GO" id="GO:0034657">
    <property type="term" value="C:GID complex"/>
    <property type="evidence" value="ECO:0007669"/>
    <property type="project" value="TreeGrafter"/>
</dbReference>
<reference evidence="8 9" key="2">
    <citation type="submission" date="2016-08" db="EMBL/GenBank/DDBJ databases">
        <title>Pervasive Adenine N6-methylation of Active Genes in Fungi.</title>
        <authorList>
            <consortium name="DOE Joint Genome Institute"/>
            <person name="Mondo S.J."/>
            <person name="Dannebaum R.O."/>
            <person name="Kuo R.C."/>
            <person name="Labutti K."/>
            <person name="Haridas S."/>
            <person name="Kuo A."/>
            <person name="Salamov A."/>
            <person name="Ahrendt S.R."/>
            <person name="Lipzen A."/>
            <person name="Sullivan W."/>
            <person name="Andreopoulos W.B."/>
            <person name="Clum A."/>
            <person name="Lindquist E."/>
            <person name="Daum C."/>
            <person name="Ramamoorthy G.K."/>
            <person name="Gryganskyi A."/>
            <person name="Culley D."/>
            <person name="Magnuson J.K."/>
            <person name="James T.Y."/>
            <person name="O'Malley M.A."/>
            <person name="Stajich J.E."/>
            <person name="Spatafora J.W."/>
            <person name="Visel A."/>
            <person name="Grigoriev I.V."/>
        </authorList>
    </citation>
    <scope>NUCLEOTIDE SEQUENCE [LARGE SCALE GENOMIC DNA]</scope>
    <source>
        <strain evidence="9">finn</strain>
    </source>
</reference>
<dbReference type="InterPro" id="IPR000225">
    <property type="entry name" value="Armadillo"/>
</dbReference>
<evidence type="ECO:0000313" key="8">
    <source>
        <dbReference type="EMBL" id="ORX58578.1"/>
    </source>
</evidence>
<dbReference type="Pfam" id="PF00514">
    <property type="entry name" value="Arm"/>
    <property type="match status" value="2"/>
</dbReference>
<feature type="compositionally biased region" description="Acidic residues" evidence="7">
    <location>
        <begin position="734"/>
        <end position="756"/>
    </location>
</feature>
<dbReference type="GO" id="GO:0005737">
    <property type="term" value="C:cytoplasm"/>
    <property type="evidence" value="ECO:0007669"/>
    <property type="project" value="UniProtKB-SubCell"/>
</dbReference>
<sequence length="756" mass="85904">MLAGHEEKYKQAVNMLSSGNQEEQIKAIRFIKNSIIGNITKKKLYMNLNISPILIKILSEDTYSNDMKIQSSVIIGSIANGNEKNIKKLVEDGAIKPLLDTCNTEDPKLYESAARALKSLLESDKTTHEILFEEKYLENIISHLKPCDFNLYGNIAMRNNPYRISEVTAQLISKISISPEEQNKIVQHETIPLLLNLITSKYDFYPKVQEAALEALSCICKGNKDICMNVLEAPLEDESKSTSKRLLKLVHSKRPEMKLLSITCLTNIFRSGITNEELKKEVLLIVLPVLIKLLNPPSSSTSLQSTQSFSSQERAPMIFSYLIAEDKDLQKAAMEGDAISKLANIIKMTKTSDDDNNYVNYIPTNSSLHNERLRESSLFAVASICAYEEEYRKNVIETKILPIIVSSMYHPNYGIRMAACHCTKSLSRSVKTLRTSLVDSGVINPLLKLLSDPDIQVQTVACAALCNVVLDFSPMKKFVLENDGVPRLVSLVHSMDSNLRLNAIWALKNIVFNAESNIKDQIIKELGWEQLYLLINDEELDIQEQAINLLRNLACTNEYDIEETINGLGETRIINIFENKLQWGIQNTNMINPTPKVDNIIIQTIWSLVNIYAGNEKHKKLLITDNILNSLFQLITHKNEIIRLAVIWCCINLTNPDDVGTPERKKKLISLQFPNAFKMLKNDPKIDVRNKVREVLKHFEEPSEIKSYNSLLMPLNRSNESLLSDLSLHNNNQYDDEDDEDEDEDLFDEYLPDSNY</sequence>
<evidence type="ECO:0000256" key="6">
    <source>
        <dbReference type="PROSITE-ProRule" id="PRU00259"/>
    </source>
</evidence>
<dbReference type="OrthoDB" id="5559898at2759"/>
<reference evidence="8 9" key="1">
    <citation type="submission" date="2016-08" db="EMBL/GenBank/DDBJ databases">
        <title>Genomes of anaerobic fungi encode conserved fungal cellulosomes for biomass hydrolysis.</title>
        <authorList>
            <consortium name="DOE Joint Genome Institute"/>
            <person name="Haitjema C.H."/>
            <person name="Gilmore S.P."/>
            <person name="Henske J.K."/>
            <person name="Solomon K.V."/>
            <person name="De Groot R."/>
            <person name="Kuo A."/>
            <person name="Mondo S.J."/>
            <person name="Salamov A.A."/>
            <person name="Labutti K."/>
            <person name="Zhao Z."/>
            <person name="Chiniquy J."/>
            <person name="Barry K."/>
            <person name="Brewer H.M."/>
            <person name="Purvine S.O."/>
            <person name="Wright A.T."/>
            <person name="Boxma B."/>
            <person name="Van Alen T."/>
            <person name="Hackstein J.H."/>
            <person name="Baker S.E."/>
            <person name="Grigoriev I.V."/>
            <person name="O'Malley M.A."/>
        </authorList>
    </citation>
    <scope>NUCLEOTIDE SEQUENCE [LARGE SCALE GENOMIC DNA]</scope>
    <source>
        <strain evidence="9">finn</strain>
    </source>
</reference>
<feature type="repeat" description="ARM" evidence="6">
    <location>
        <begin position="483"/>
        <end position="527"/>
    </location>
</feature>
<accession>A0A1Y1VLD6</accession>
<evidence type="ECO:0000256" key="2">
    <source>
        <dbReference type="ARBA" id="ARBA00004496"/>
    </source>
</evidence>
<evidence type="ECO:0000313" key="9">
    <source>
        <dbReference type="Proteomes" id="UP000193719"/>
    </source>
</evidence>
<keyword evidence="5" id="KW-0539">Nucleus</keyword>
<gene>
    <name evidence="8" type="ORF">BCR36DRAFT_343992</name>
</gene>
<evidence type="ECO:0000256" key="3">
    <source>
        <dbReference type="ARBA" id="ARBA00022490"/>
    </source>
</evidence>
<dbReference type="Gene3D" id="1.25.10.10">
    <property type="entry name" value="Leucine-rich Repeat Variant"/>
    <property type="match status" value="2"/>
</dbReference>
<feature type="region of interest" description="Disordered" evidence="7">
    <location>
        <begin position="729"/>
        <end position="756"/>
    </location>
</feature>
<dbReference type="PANTHER" id="PTHR15651:SF7">
    <property type="entry name" value="ARMADILLO REPEAT-CONTAINING PROTEIN 8"/>
    <property type="match status" value="1"/>
</dbReference>
<comment type="subcellular location">
    <subcellularLocation>
        <location evidence="2">Cytoplasm</location>
    </subcellularLocation>
    <subcellularLocation>
        <location evidence="1">Nucleus</location>
    </subcellularLocation>
</comment>
<dbReference type="GO" id="GO:0043161">
    <property type="term" value="P:proteasome-mediated ubiquitin-dependent protein catabolic process"/>
    <property type="evidence" value="ECO:0007669"/>
    <property type="project" value="TreeGrafter"/>
</dbReference>
<dbReference type="SMART" id="SM00185">
    <property type="entry name" value="ARM"/>
    <property type="match status" value="7"/>
</dbReference>